<dbReference type="EMBL" id="WIQW01000038">
    <property type="protein sequence ID" value="KAF3096167.1"/>
    <property type="molecule type" value="Genomic_DNA"/>
</dbReference>
<sequence>MANDILTKTIISVKGTPFARKLWGAILIMFLLLWVSLCVVGAVFDRFHREMKQNRGRPSMYTSRSYSHGFESSLESNSHSEPSDAEEDFKKAVEDSGLKKKKKKVRFKLRESPRNEKQPA</sequence>
<evidence type="ECO:0000313" key="3">
    <source>
        <dbReference type="EMBL" id="KAF3096167.1"/>
    </source>
</evidence>
<proteinExistence type="predicted"/>
<keyword evidence="2" id="KW-0472">Membrane</keyword>
<comment type="caution">
    <text evidence="3">The sequence shown here is derived from an EMBL/GenBank/DDBJ whole genome shotgun (WGS) entry which is preliminary data.</text>
</comment>
<protein>
    <submittedName>
        <fullName evidence="3">Uncharacterized protein</fullName>
    </submittedName>
</protein>
<dbReference type="Proteomes" id="UP000475325">
    <property type="component" value="Unassembled WGS sequence"/>
</dbReference>
<keyword evidence="2" id="KW-0812">Transmembrane</keyword>
<accession>A0A7C8NBB3</accession>
<feature type="region of interest" description="Disordered" evidence="1">
    <location>
        <begin position="54"/>
        <end position="120"/>
    </location>
</feature>
<evidence type="ECO:0000313" key="4">
    <source>
        <dbReference type="Proteomes" id="UP000475325"/>
    </source>
</evidence>
<feature type="compositionally biased region" description="Basic and acidic residues" evidence="1">
    <location>
        <begin position="88"/>
        <end position="98"/>
    </location>
</feature>
<feature type="compositionally biased region" description="Low complexity" evidence="1">
    <location>
        <begin position="71"/>
        <end position="80"/>
    </location>
</feature>
<dbReference type="AlphaFoldDB" id="A0A7C8NBB3"/>
<evidence type="ECO:0000256" key="2">
    <source>
        <dbReference type="SAM" id="Phobius"/>
    </source>
</evidence>
<feature type="compositionally biased region" description="Basic and acidic residues" evidence="1">
    <location>
        <begin position="108"/>
        <end position="120"/>
    </location>
</feature>
<gene>
    <name evidence="3" type="ORF">TWF102_012019</name>
</gene>
<reference evidence="3 4" key="1">
    <citation type="submission" date="2019-06" db="EMBL/GenBank/DDBJ databases">
        <authorList>
            <person name="Palmer J.M."/>
        </authorList>
    </citation>
    <scope>NUCLEOTIDE SEQUENCE [LARGE SCALE GENOMIC DNA]</scope>
    <source>
        <strain evidence="3 4">TWF102</strain>
    </source>
</reference>
<keyword evidence="2" id="KW-1133">Transmembrane helix</keyword>
<evidence type="ECO:0000256" key="1">
    <source>
        <dbReference type="SAM" id="MobiDB-lite"/>
    </source>
</evidence>
<name>A0A7C8NBB3_ORBOL</name>
<organism evidence="3 4">
    <name type="scientific">Orbilia oligospora</name>
    <name type="common">Nematode-trapping fungus</name>
    <name type="synonym">Arthrobotrys oligospora</name>
    <dbReference type="NCBI Taxonomy" id="2813651"/>
    <lineage>
        <taxon>Eukaryota</taxon>
        <taxon>Fungi</taxon>
        <taxon>Dikarya</taxon>
        <taxon>Ascomycota</taxon>
        <taxon>Pezizomycotina</taxon>
        <taxon>Orbiliomycetes</taxon>
        <taxon>Orbiliales</taxon>
        <taxon>Orbiliaceae</taxon>
        <taxon>Orbilia</taxon>
    </lineage>
</organism>
<feature type="transmembrane region" description="Helical" evidence="2">
    <location>
        <begin position="22"/>
        <end position="44"/>
    </location>
</feature>